<name>A0A101MBN9_PENFR</name>
<evidence type="ECO:0000313" key="1">
    <source>
        <dbReference type="EMBL" id="KUM57644.1"/>
    </source>
</evidence>
<accession>A0A101MBN9</accession>
<sequence>MAIKDDINTGLLQSRLKHPPSGLAGRRKLTVRNVKCKTSSPMFIPYSVPTLYILKPTVMDSESIPCVCAPFLLAYRPTLTSHEQDA</sequence>
<dbReference type="AlphaFoldDB" id="A0A101MBN9"/>
<organism evidence="1 2">
    <name type="scientific">Penicillium freii</name>
    <dbReference type="NCBI Taxonomy" id="48697"/>
    <lineage>
        <taxon>Eukaryota</taxon>
        <taxon>Fungi</taxon>
        <taxon>Dikarya</taxon>
        <taxon>Ascomycota</taxon>
        <taxon>Pezizomycotina</taxon>
        <taxon>Eurotiomycetes</taxon>
        <taxon>Eurotiomycetidae</taxon>
        <taxon>Eurotiales</taxon>
        <taxon>Aspergillaceae</taxon>
        <taxon>Penicillium</taxon>
    </lineage>
</organism>
<proteinExistence type="predicted"/>
<dbReference type="Proteomes" id="UP000055045">
    <property type="component" value="Unassembled WGS sequence"/>
</dbReference>
<evidence type="ECO:0000313" key="2">
    <source>
        <dbReference type="Proteomes" id="UP000055045"/>
    </source>
</evidence>
<protein>
    <submittedName>
        <fullName evidence="1">Uncharacterized protein</fullName>
    </submittedName>
</protein>
<comment type="caution">
    <text evidence="1">The sequence shown here is derived from an EMBL/GenBank/DDBJ whole genome shotgun (WGS) entry which is preliminary data.</text>
</comment>
<gene>
    <name evidence="1" type="ORF">ACN42_g9533</name>
</gene>
<reference evidence="1 2" key="1">
    <citation type="submission" date="2015-10" db="EMBL/GenBank/DDBJ databases">
        <title>Genome sequencing of Penicillium freii.</title>
        <authorList>
            <person name="Nguyen H.D."/>
            <person name="Visagie C.M."/>
            <person name="Seifert K.A."/>
        </authorList>
    </citation>
    <scope>NUCLEOTIDE SEQUENCE [LARGE SCALE GENOMIC DNA]</scope>
    <source>
        <strain evidence="1 2">DAOM 242723</strain>
    </source>
</reference>
<keyword evidence="2" id="KW-1185">Reference proteome</keyword>
<dbReference type="EMBL" id="LLXE01000346">
    <property type="protein sequence ID" value="KUM57644.1"/>
    <property type="molecule type" value="Genomic_DNA"/>
</dbReference>